<proteinExistence type="inferred from homology"/>
<dbReference type="PANTHER" id="PTHR10747">
    <property type="entry name" value="TRANSCRIPTION FACTOR COE FAMILY MEMBER"/>
    <property type="match status" value="1"/>
</dbReference>
<keyword evidence="4" id="KW-1185">Reference proteome</keyword>
<dbReference type="EMBL" id="JXJN01024089">
    <property type="status" value="NOT_ANNOTATED_CDS"/>
    <property type="molecule type" value="Genomic_DNA"/>
</dbReference>
<dbReference type="Gene3D" id="2.60.40.3180">
    <property type="entry name" value="Transcription factor COE1, DNA-binding domain"/>
    <property type="match status" value="1"/>
</dbReference>
<name>A0A1B0C1K3_9MUSC</name>
<evidence type="ECO:0000259" key="2">
    <source>
        <dbReference type="Pfam" id="PF16422"/>
    </source>
</evidence>
<keyword evidence="1" id="KW-0539">Nucleus</keyword>
<dbReference type="InterPro" id="IPR032200">
    <property type="entry name" value="COE_DBD"/>
</dbReference>
<dbReference type="EnsemblMetazoa" id="GPPI046644-RA">
    <property type="protein sequence ID" value="GPPI046644-PA"/>
    <property type="gene ID" value="GPPI046644"/>
</dbReference>
<dbReference type="Proteomes" id="UP000092460">
    <property type="component" value="Unassembled WGS sequence"/>
</dbReference>
<comment type="similarity">
    <text evidence="1">Belongs to the COE family.</text>
</comment>
<feature type="domain" description="Transcription factor COE DNA-binding" evidence="2">
    <location>
        <begin position="2"/>
        <end position="93"/>
    </location>
</feature>
<keyword evidence="1" id="KW-0479">Metal-binding</keyword>
<evidence type="ECO:0000313" key="3">
    <source>
        <dbReference type="EnsemblMetazoa" id="GPPI046644-PA"/>
    </source>
</evidence>
<accession>A0A1B0C1K3</accession>
<evidence type="ECO:0000256" key="1">
    <source>
        <dbReference type="RuleBase" id="RU004489"/>
    </source>
</evidence>
<dbReference type="Pfam" id="PF16422">
    <property type="entry name" value="COE1_DBD"/>
    <property type="match status" value="1"/>
</dbReference>
<sequence>MGIGRAHFEKQPPSNLRKSNFFHFVIALYDRAGQPIEIERTAFIGFIEKESETDTTKTNNGIQYRLQLLYANGARQEQDIFVRLIDSVTKQILLCADIPVKVKYTLTEDTSLMSLAKSFMTITHVVCMWYRVSSNYYNCFRSFSTTSSSSSSLSSSSSSSSGTRVNVGFKRRFNYFVIIFFF</sequence>
<dbReference type="GO" id="GO:0005634">
    <property type="term" value="C:nucleus"/>
    <property type="evidence" value="ECO:0007669"/>
    <property type="project" value="UniProtKB-SubCell"/>
</dbReference>
<dbReference type="GO" id="GO:0006355">
    <property type="term" value="P:regulation of DNA-templated transcription"/>
    <property type="evidence" value="ECO:0007669"/>
    <property type="project" value="InterPro"/>
</dbReference>
<keyword evidence="1" id="KW-0863">Zinc-finger</keyword>
<dbReference type="AlphaFoldDB" id="A0A1B0C1K3"/>
<reference evidence="3" key="2">
    <citation type="submission" date="2020-05" db="UniProtKB">
        <authorList>
            <consortium name="EnsemblMetazoa"/>
        </authorList>
    </citation>
    <scope>IDENTIFICATION</scope>
    <source>
        <strain evidence="3">IAEA</strain>
    </source>
</reference>
<protein>
    <recommendedName>
        <fullName evidence="2">Transcription factor COE DNA-binding domain-containing protein</fullName>
    </recommendedName>
</protein>
<keyword evidence="1" id="KW-0862">Zinc</keyword>
<dbReference type="InterPro" id="IPR038173">
    <property type="entry name" value="COE_DBD_sf"/>
</dbReference>
<organism evidence="3 4">
    <name type="scientific">Glossina palpalis gambiensis</name>
    <dbReference type="NCBI Taxonomy" id="67801"/>
    <lineage>
        <taxon>Eukaryota</taxon>
        <taxon>Metazoa</taxon>
        <taxon>Ecdysozoa</taxon>
        <taxon>Arthropoda</taxon>
        <taxon>Hexapoda</taxon>
        <taxon>Insecta</taxon>
        <taxon>Pterygota</taxon>
        <taxon>Neoptera</taxon>
        <taxon>Endopterygota</taxon>
        <taxon>Diptera</taxon>
        <taxon>Brachycera</taxon>
        <taxon>Muscomorpha</taxon>
        <taxon>Hippoboscoidea</taxon>
        <taxon>Glossinidae</taxon>
        <taxon>Glossina</taxon>
    </lineage>
</organism>
<dbReference type="InterPro" id="IPR003523">
    <property type="entry name" value="Transcription_factor_COE"/>
</dbReference>
<dbReference type="VEuPathDB" id="VectorBase:GPPI046644"/>
<evidence type="ECO:0000313" key="4">
    <source>
        <dbReference type="Proteomes" id="UP000092460"/>
    </source>
</evidence>
<dbReference type="EMBL" id="JXJN01024090">
    <property type="status" value="NOT_ANNOTATED_CDS"/>
    <property type="molecule type" value="Genomic_DNA"/>
</dbReference>
<keyword evidence="1" id="KW-0804">Transcription</keyword>
<dbReference type="GO" id="GO:0008270">
    <property type="term" value="F:zinc ion binding"/>
    <property type="evidence" value="ECO:0007669"/>
    <property type="project" value="UniProtKB-KW"/>
</dbReference>
<comment type="subcellular location">
    <subcellularLocation>
        <location evidence="1">Nucleus</location>
    </subcellularLocation>
</comment>
<dbReference type="STRING" id="67801.A0A1B0C1K3"/>
<keyword evidence="1" id="KW-0805">Transcription regulation</keyword>
<keyword evidence="1" id="KW-0238">DNA-binding</keyword>
<keyword evidence="1" id="KW-0217">Developmental protein</keyword>
<dbReference type="GO" id="GO:0003677">
    <property type="term" value="F:DNA binding"/>
    <property type="evidence" value="ECO:0007669"/>
    <property type="project" value="UniProtKB-KW"/>
</dbReference>
<reference evidence="4" key="1">
    <citation type="submission" date="2015-01" db="EMBL/GenBank/DDBJ databases">
        <authorList>
            <person name="Aksoy S."/>
            <person name="Warren W."/>
            <person name="Wilson R.K."/>
        </authorList>
    </citation>
    <scope>NUCLEOTIDE SEQUENCE [LARGE SCALE GENOMIC DNA]</scope>
    <source>
        <strain evidence="4">IAEA</strain>
    </source>
</reference>